<sequence>MTAPAPRPEPPALPVTFRPTRTRVVLLSVGVAMFVVITVVALALEKLSPAERTSFVFVALLFFGVLALLSRPRIVADQSGVTVVNLTRTRRLAWEEILRVNLRVGDPWVFLDLSDGTSLPALGIQPGIAKAQAVRDARALRALAESRGTGADADTRNG</sequence>
<feature type="transmembrane region" description="Helical" evidence="1">
    <location>
        <begin position="50"/>
        <end position="69"/>
    </location>
</feature>
<evidence type="ECO:0000259" key="2">
    <source>
        <dbReference type="Pfam" id="PF10756"/>
    </source>
</evidence>
<evidence type="ECO:0000313" key="4">
    <source>
        <dbReference type="EMBL" id="NYE39696.1"/>
    </source>
</evidence>
<keyword evidence="1" id="KW-0812">Transmembrane</keyword>
<comment type="caution">
    <text evidence="3">The sequence shown here is derived from an EMBL/GenBank/DDBJ whole genome shotgun (WGS) entry which is preliminary data.</text>
</comment>
<accession>A0A7J0C0C4</accession>
<dbReference type="Pfam" id="PF10756">
    <property type="entry name" value="bPH_6"/>
    <property type="match status" value="1"/>
</dbReference>
<feature type="transmembrane region" description="Helical" evidence="1">
    <location>
        <begin position="24"/>
        <end position="44"/>
    </location>
</feature>
<name>A0A7J0C0C4_9ACTN</name>
<gene>
    <name evidence="4" type="ORF">HEB29_000707</name>
    <name evidence="3" type="ORF">Sfulv_07510</name>
</gene>
<evidence type="ECO:0000313" key="3">
    <source>
        <dbReference type="EMBL" id="GFM95940.1"/>
    </source>
</evidence>
<dbReference type="Proteomes" id="UP000498980">
    <property type="component" value="Unassembled WGS sequence"/>
</dbReference>
<evidence type="ECO:0000256" key="1">
    <source>
        <dbReference type="SAM" id="Phobius"/>
    </source>
</evidence>
<keyword evidence="5" id="KW-1185">Reference proteome</keyword>
<dbReference type="AlphaFoldDB" id="A0A7J0C0C4"/>
<proteinExistence type="predicted"/>
<keyword evidence="1" id="KW-0472">Membrane</keyword>
<feature type="domain" description="Low molecular weight protein antigen 6 PH" evidence="2">
    <location>
        <begin position="71"/>
        <end position="141"/>
    </location>
</feature>
<reference evidence="3 5" key="1">
    <citation type="submission" date="2020-05" db="EMBL/GenBank/DDBJ databases">
        <title>Whole genome shotgun sequence of Streptomyces fulvorobeus NBRC 15897.</title>
        <authorList>
            <person name="Komaki H."/>
            <person name="Tamura T."/>
        </authorList>
    </citation>
    <scope>NUCLEOTIDE SEQUENCE [LARGE SCALE GENOMIC DNA]</scope>
    <source>
        <strain evidence="3 5">NBRC 15897</strain>
    </source>
</reference>
<keyword evidence="1" id="KW-1133">Transmembrane helix</keyword>
<evidence type="ECO:0000313" key="6">
    <source>
        <dbReference type="Proteomes" id="UP000530403"/>
    </source>
</evidence>
<organism evidence="3 5">
    <name type="scientific">Streptomyces fulvorobeus</name>
    <dbReference type="NCBI Taxonomy" id="284028"/>
    <lineage>
        <taxon>Bacteria</taxon>
        <taxon>Bacillati</taxon>
        <taxon>Actinomycetota</taxon>
        <taxon>Actinomycetes</taxon>
        <taxon>Kitasatosporales</taxon>
        <taxon>Streptomycetaceae</taxon>
        <taxon>Streptomyces</taxon>
    </lineage>
</organism>
<dbReference type="EMBL" id="BLWC01000001">
    <property type="protein sequence ID" value="GFM95940.1"/>
    <property type="molecule type" value="Genomic_DNA"/>
</dbReference>
<dbReference type="Proteomes" id="UP000530403">
    <property type="component" value="Unassembled WGS sequence"/>
</dbReference>
<evidence type="ECO:0000313" key="5">
    <source>
        <dbReference type="Proteomes" id="UP000498980"/>
    </source>
</evidence>
<reference evidence="4 6" key="2">
    <citation type="submission" date="2020-07" db="EMBL/GenBank/DDBJ databases">
        <title>Sequencing the genomes of 1000 actinobacteria strains.</title>
        <authorList>
            <person name="Klenk H.-P."/>
        </authorList>
    </citation>
    <scope>NUCLEOTIDE SEQUENCE [LARGE SCALE GENOMIC DNA]</scope>
    <source>
        <strain evidence="4 6">DSM 41455</strain>
    </source>
</reference>
<dbReference type="RefSeq" id="WP_173311195.1">
    <property type="nucleotide sequence ID" value="NZ_BAAAUE010000006.1"/>
</dbReference>
<dbReference type="InterPro" id="IPR019692">
    <property type="entry name" value="CFP-6_PH"/>
</dbReference>
<protein>
    <submittedName>
        <fullName evidence="3">Membrane protein</fullName>
    </submittedName>
</protein>
<dbReference type="EMBL" id="JACCCF010000001">
    <property type="protein sequence ID" value="NYE39696.1"/>
    <property type="molecule type" value="Genomic_DNA"/>
</dbReference>